<organism evidence="2 3">
    <name type="scientific">Mycolicibacterium poriferae</name>
    <dbReference type="NCBI Taxonomy" id="39694"/>
    <lineage>
        <taxon>Bacteria</taxon>
        <taxon>Bacillati</taxon>
        <taxon>Actinomycetota</taxon>
        <taxon>Actinomycetes</taxon>
        <taxon>Mycobacteriales</taxon>
        <taxon>Mycobacteriaceae</taxon>
        <taxon>Mycolicibacterium</taxon>
    </lineage>
</organism>
<dbReference type="RefSeq" id="WP_152517344.1">
    <property type="nucleotide sequence ID" value="NZ_AP022570.1"/>
</dbReference>
<gene>
    <name evidence="2" type="ORF">MPOR_33920</name>
</gene>
<accession>A0A6N4V9S0</accession>
<dbReference type="Proteomes" id="UP000466785">
    <property type="component" value="Chromosome"/>
</dbReference>
<evidence type="ECO:0000313" key="2">
    <source>
        <dbReference type="EMBL" id="BBX52366.1"/>
    </source>
</evidence>
<reference evidence="2 3" key="1">
    <citation type="journal article" date="2019" name="Emerg. Microbes Infect.">
        <title>Comprehensive subspecies identification of 175 nontuberculous mycobacteria species based on 7547 genomic profiles.</title>
        <authorList>
            <person name="Matsumoto Y."/>
            <person name="Kinjo T."/>
            <person name="Motooka D."/>
            <person name="Nabeya D."/>
            <person name="Jung N."/>
            <person name="Uechi K."/>
            <person name="Horii T."/>
            <person name="Iida T."/>
            <person name="Fujita J."/>
            <person name="Nakamura S."/>
        </authorList>
    </citation>
    <scope>NUCLEOTIDE SEQUENCE [LARGE SCALE GENOMIC DNA]</scope>
    <source>
        <strain evidence="2 3">JCM 12603</strain>
    </source>
</reference>
<evidence type="ECO:0000313" key="3">
    <source>
        <dbReference type="Proteomes" id="UP000466785"/>
    </source>
</evidence>
<feature type="chain" id="PRO_5039453504" description="Secreted protein" evidence="1">
    <location>
        <begin position="19"/>
        <end position="199"/>
    </location>
</feature>
<evidence type="ECO:0008006" key="4">
    <source>
        <dbReference type="Google" id="ProtNLM"/>
    </source>
</evidence>
<dbReference type="EMBL" id="AP022570">
    <property type="protein sequence ID" value="BBX52366.1"/>
    <property type="molecule type" value="Genomic_DNA"/>
</dbReference>
<feature type="signal peptide" evidence="1">
    <location>
        <begin position="1"/>
        <end position="18"/>
    </location>
</feature>
<dbReference type="AlphaFoldDB" id="A0A6N4V9S0"/>
<keyword evidence="1" id="KW-0732">Signal</keyword>
<protein>
    <recommendedName>
        <fullName evidence="4">Secreted protein</fullName>
    </recommendedName>
</protein>
<evidence type="ECO:0000256" key="1">
    <source>
        <dbReference type="SAM" id="SignalP"/>
    </source>
</evidence>
<name>A0A6N4V9S0_9MYCO</name>
<proteinExistence type="predicted"/>
<dbReference type="KEGG" id="mpof:MPOR_33920"/>
<sequence length="199" mass="20460">MNLATAAALSGSALLLCACSGPTVINTEERTTTTAAPPAAPSTTVASNAHLVNAFDYAAQVDGVTGYYFTSPSGRWQCAIKPRVEAGCQNADASASAIRITDAPDDVPGPEGEPEAPNAIRVDRDRAAEFAVVPATAYGLEPEPAQVLPFNRVLAVAGFRCNVQESSGISCLSETSGAGFAFSADEYTTSYVDVPPDAP</sequence>
<keyword evidence="3" id="KW-1185">Reference proteome</keyword>